<organism evidence="6 7">
    <name type="scientific">Rhizosphaericola mali</name>
    <dbReference type="NCBI Taxonomy" id="2545455"/>
    <lineage>
        <taxon>Bacteria</taxon>
        <taxon>Pseudomonadati</taxon>
        <taxon>Bacteroidota</taxon>
        <taxon>Chitinophagia</taxon>
        <taxon>Chitinophagales</taxon>
        <taxon>Chitinophagaceae</taxon>
        <taxon>Rhizosphaericola</taxon>
    </lineage>
</organism>
<evidence type="ECO:0000256" key="2">
    <source>
        <dbReference type="ARBA" id="ARBA00023015"/>
    </source>
</evidence>
<evidence type="ECO:0000256" key="1">
    <source>
        <dbReference type="ARBA" id="ARBA00009437"/>
    </source>
</evidence>
<dbReference type="InterPro" id="IPR036390">
    <property type="entry name" value="WH_DNA-bd_sf"/>
</dbReference>
<evidence type="ECO:0000313" key="6">
    <source>
        <dbReference type="EMBL" id="QES89114.1"/>
    </source>
</evidence>
<name>A0A5P2FZZ8_9BACT</name>
<dbReference type="Pfam" id="PF00126">
    <property type="entry name" value="HTH_1"/>
    <property type="match status" value="1"/>
</dbReference>
<dbReference type="OrthoDB" id="9803735at2"/>
<keyword evidence="3" id="KW-0238">DNA-binding</keyword>
<dbReference type="Proteomes" id="UP000292424">
    <property type="component" value="Chromosome"/>
</dbReference>
<evidence type="ECO:0000256" key="4">
    <source>
        <dbReference type="ARBA" id="ARBA00023163"/>
    </source>
</evidence>
<feature type="domain" description="HTH lysR-type" evidence="5">
    <location>
        <begin position="5"/>
        <end position="62"/>
    </location>
</feature>
<evidence type="ECO:0000259" key="5">
    <source>
        <dbReference type="PROSITE" id="PS50931"/>
    </source>
</evidence>
<gene>
    <name evidence="6" type="ORF">E0W69_010735</name>
</gene>
<reference evidence="6 7" key="1">
    <citation type="submission" date="2019-09" db="EMBL/GenBank/DDBJ databases">
        <title>Complete genome sequence of Arachidicoccus sp. B3-10 isolated from apple orchard soil.</title>
        <authorList>
            <person name="Kim H.S."/>
            <person name="Han K.-I."/>
            <person name="Suh M.K."/>
            <person name="Lee K.C."/>
            <person name="Eom M.K."/>
            <person name="Kim J.-S."/>
            <person name="Kang S.W."/>
            <person name="Sin Y."/>
            <person name="Lee J.-S."/>
        </authorList>
    </citation>
    <scope>NUCLEOTIDE SEQUENCE [LARGE SCALE GENOMIC DNA]</scope>
    <source>
        <strain evidence="6 7">B3-10</strain>
    </source>
</reference>
<dbReference type="GO" id="GO:0032993">
    <property type="term" value="C:protein-DNA complex"/>
    <property type="evidence" value="ECO:0007669"/>
    <property type="project" value="TreeGrafter"/>
</dbReference>
<protein>
    <submittedName>
        <fullName evidence="6">LysR family transcriptional regulator</fullName>
    </submittedName>
</protein>
<dbReference type="AlphaFoldDB" id="A0A5P2FZZ8"/>
<dbReference type="KEGG" id="arac:E0W69_010735"/>
<dbReference type="FunFam" id="1.10.10.10:FF:000001">
    <property type="entry name" value="LysR family transcriptional regulator"/>
    <property type="match status" value="1"/>
</dbReference>
<dbReference type="SUPFAM" id="SSF46785">
    <property type="entry name" value="Winged helix' DNA-binding domain"/>
    <property type="match status" value="1"/>
</dbReference>
<dbReference type="GO" id="GO:0003700">
    <property type="term" value="F:DNA-binding transcription factor activity"/>
    <property type="evidence" value="ECO:0007669"/>
    <property type="project" value="InterPro"/>
</dbReference>
<evidence type="ECO:0000256" key="3">
    <source>
        <dbReference type="ARBA" id="ARBA00023125"/>
    </source>
</evidence>
<keyword evidence="2" id="KW-0805">Transcription regulation</keyword>
<comment type="similarity">
    <text evidence="1">Belongs to the LysR transcriptional regulatory family.</text>
</comment>
<dbReference type="PROSITE" id="PS50931">
    <property type="entry name" value="HTH_LYSR"/>
    <property type="match status" value="1"/>
</dbReference>
<dbReference type="PANTHER" id="PTHR30346:SF0">
    <property type="entry name" value="HCA OPERON TRANSCRIPTIONAL ACTIVATOR HCAR"/>
    <property type="match status" value="1"/>
</dbReference>
<dbReference type="SUPFAM" id="SSF53850">
    <property type="entry name" value="Periplasmic binding protein-like II"/>
    <property type="match status" value="1"/>
</dbReference>
<dbReference type="InterPro" id="IPR036388">
    <property type="entry name" value="WH-like_DNA-bd_sf"/>
</dbReference>
<dbReference type="EMBL" id="CP044016">
    <property type="protein sequence ID" value="QES89114.1"/>
    <property type="molecule type" value="Genomic_DNA"/>
</dbReference>
<keyword evidence="7" id="KW-1185">Reference proteome</keyword>
<dbReference type="PRINTS" id="PR00039">
    <property type="entry name" value="HTHLYSR"/>
</dbReference>
<accession>A0A5P2FZZ8</accession>
<keyword evidence="4" id="KW-0804">Transcription</keyword>
<evidence type="ECO:0000313" key="7">
    <source>
        <dbReference type="Proteomes" id="UP000292424"/>
    </source>
</evidence>
<sequence>MDYQIELRHLKYFQILAEELHYRKAAERLFISQPGLSRQIKQMEELLNVKLFERSRREVQLTAAGKYLKLETDKMFLHFLEINSNLEKIAQGVIATLKLGFIGSAVQTILPQLLKKIKKQYPSVEITLSELSNEKQMELLLKNELDFGFARIKETPLGLKSLPIFTEKFMLVLPKNHPKYQGKKTKLLDFKEESFILFSKEYSHSYYDLIMSIFLQQGFQPKVSLRTVNALTIFTMVEQHQGIAIVPTSLQKGYVTNVEFVPLNNIPQQTTLFLVWKEKSNNPAIPILLSIFNNIDQ</sequence>
<proteinExistence type="inferred from homology"/>
<dbReference type="Gene3D" id="3.40.190.10">
    <property type="entry name" value="Periplasmic binding protein-like II"/>
    <property type="match status" value="2"/>
</dbReference>
<dbReference type="Gene3D" id="1.10.10.10">
    <property type="entry name" value="Winged helix-like DNA-binding domain superfamily/Winged helix DNA-binding domain"/>
    <property type="match status" value="1"/>
</dbReference>
<dbReference type="InterPro" id="IPR005119">
    <property type="entry name" value="LysR_subst-bd"/>
</dbReference>
<dbReference type="PANTHER" id="PTHR30346">
    <property type="entry name" value="TRANSCRIPTIONAL DUAL REGULATOR HCAR-RELATED"/>
    <property type="match status" value="1"/>
</dbReference>
<dbReference type="InterPro" id="IPR000847">
    <property type="entry name" value="LysR_HTH_N"/>
</dbReference>
<dbReference type="Pfam" id="PF03466">
    <property type="entry name" value="LysR_substrate"/>
    <property type="match status" value="1"/>
</dbReference>
<dbReference type="GO" id="GO:0003677">
    <property type="term" value="F:DNA binding"/>
    <property type="evidence" value="ECO:0007669"/>
    <property type="project" value="UniProtKB-KW"/>
</dbReference>
<dbReference type="RefSeq" id="WP_131330060.1">
    <property type="nucleotide sequence ID" value="NZ_CP044016.1"/>
</dbReference>